<evidence type="ECO:0000256" key="1">
    <source>
        <dbReference type="SAM" id="Phobius"/>
    </source>
</evidence>
<evidence type="ECO:0000313" key="2">
    <source>
        <dbReference type="EMBL" id="MDF8370335.1"/>
    </source>
</evidence>
<keyword evidence="1" id="KW-0472">Membrane</keyword>
<dbReference type="EMBL" id="JAANXN010000002">
    <property type="protein sequence ID" value="MDF8370335.1"/>
    <property type="molecule type" value="Genomic_DNA"/>
</dbReference>
<sequence>MDNQFTITDLIKHMLRNAWWIIVLGIIGGGAMYVMNKQPTVTSYSASRNMYVGKSDSDVKDPNSRIMGNSWMLKTYRSIGKDRQIIEPAVKQLKKQHVKVTANELRQAISLSTPDSTLLIDAQVHGIKKGNQAVKMVNAYTDSFAVNGPKLISNMPQPELMSAAKKARADSIVSGSPKKSAAFGLVAGVALGIVLAFFTGIFKNFKTTKA</sequence>
<organism evidence="2 3">
    <name type="scientific">Weissella paramesenteroides</name>
    <name type="common">Leuconostoc paramesenteroides</name>
    <dbReference type="NCBI Taxonomy" id="1249"/>
    <lineage>
        <taxon>Bacteria</taxon>
        <taxon>Bacillati</taxon>
        <taxon>Bacillota</taxon>
        <taxon>Bacilli</taxon>
        <taxon>Lactobacillales</taxon>
        <taxon>Lactobacillaceae</taxon>
        <taxon>Weissella</taxon>
    </lineage>
</organism>
<keyword evidence="1" id="KW-1133">Transmembrane helix</keyword>
<gene>
    <name evidence="2" type="ORF">G9403_01505</name>
</gene>
<feature type="transmembrane region" description="Helical" evidence="1">
    <location>
        <begin position="181"/>
        <end position="202"/>
    </location>
</feature>
<name>A0ABD4XGJ0_WEIPA</name>
<comment type="caution">
    <text evidence="2">The sequence shown here is derived from an EMBL/GenBank/DDBJ whole genome shotgun (WGS) entry which is preliminary data.</text>
</comment>
<dbReference type="RefSeq" id="WP_002827438.1">
    <property type="nucleotide sequence ID" value="NZ_CABKOP010000013.1"/>
</dbReference>
<feature type="transmembrane region" description="Helical" evidence="1">
    <location>
        <begin position="18"/>
        <end position="35"/>
    </location>
</feature>
<evidence type="ECO:0000313" key="3">
    <source>
        <dbReference type="Proteomes" id="UP001215461"/>
    </source>
</evidence>
<dbReference type="AlphaFoldDB" id="A0ABD4XGJ0"/>
<protein>
    <submittedName>
        <fullName evidence="2">Capsular biosynthesis protein</fullName>
    </submittedName>
</protein>
<dbReference type="Proteomes" id="UP001215461">
    <property type="component" value="Unassembled WGS sequence"/>
</dbReference>
<reference evidence="2 3" key="1">
    <citation type="submission" date="2020-03" db="EMBL/GenBank/DDBJ databases">
        <title>Comparative genomics of Weissella paramesenteroides.</title>
        <authorList>
            <person name="Kant R."/>
            <person name="Takala T."/>
            <person name="Saris P."/>
        </authorList>
    </citation>
    <scope>NUCLEOTIDE SEQUENCE [LARGE SCALE GENOMIC DNA]</scope>
    <source>
        <strain evidence="2 3">SJ27-4</strain>
    </source>
</reference>
<dbReference type="KEGG" id="wpa:CO680_04640"/>
<keyword evidence="1" id="KW-0812">Transmembrane</keyword>
<accession>A0ABD4XGJ0</accession>
<proteinExistence type="predicted"/>